<comment type="caution">
    <text evidence="2">The sequence shown here is derived from an EMBL/GenBank/DDBJ whole genome shotgun (WGS) entry which is preliminary data.</text>
</comment>
<keyword evidence="3" id="KW-1185">Reference proteome</keyword>
<accession>A0ABW5YER7</accession>
<feature type="transmembrane region" description="Helical" evidence="1">
    <location>
        <begin position="75"/>
        <end position="92"/>
    </location>
</feature>
<evidence type="ECO:0000256" key="1">
    <source>
        <dbReference type="SAM" id="Phobius"/>
    </source>
</evidence>
<feature type="transmembrane region" description="Helical" evidence="1">
    <location>
        <begin position="201"/>
        <end position="222"/>
    </location>
</feature>
<dbReference type="RefSeq" id="WP_377187396.1">
    <property type="nucleotide sequence ID" value="NZ_JBHUPD010000003.1"/>
</dbReference>
<name>A0ABW5YER7_9SPHI</name>
<organism evidence="2 3">
    <name type="scientific">Mucilaginibacter ximonensis</name>
    <dbReference type="NCBI Taxonomy" id="538021"/>
    <lineage>
        <taxon>Bacteria</taxon>
        <taxon>Pseudomonadati</taxon>
        <taxon>Bacteroidota</taxon>
        <taxon>Sphingobacteriia</taxon>
        <taxon>Sphingobacteriales</taxon>
        <taxon>Sphingobacteriaceae</taxon>
        <taxon>Mucilaginibacter</taxon>
    </lineage>
</organism>
<evidence type="ECO:0000313" key="2">
    <source>
        <dbReference type="EMBL" id="MFD2873853.1"/>
    </source>
</evidence>
<feature type="transmembrane region" description="Helical" evidence="1">
    <location>
        <begin position="306"/>
        <end position="330"/>
    </location>
</feature>
<feature type="transmembrane region" description="Helical" evidence="1">
    <location>
        <begin position="51"/>
        <end position="69"/>
    </location>
</feature>
<feature type="transmembrane region" description="Helical" evidence="1">
    <location>
        <begin position="18"/>
        <end position="39"/>
    </location>
</feature>
<keyword evidence="1" id="KW-0812">Transmembrane</keyword>
<keyword evidence="1" id="KW-0472">Membrane</keyword>
<sequence length="387" mass="44608">MKNYIFYSTLIGIFTERLFVHVGIDIKLIYGIFFINYLILLAFNKIIIPKFLFYIVFYLAVTSIIACVFKTDQPAAAIAQLLGISVSMLYFYNIYRYTDLDIETVFDKYLQVSFYLSAIGILIFVFEIVNGHFDYRLQSLMNEPAHFSGIIAPAFYYSLKKYKQSPKRFYVIALALILSGSSVGYICILLSAIIYNKKIFVLRNLIIYCAAAFLGLAAYLSLENVRMRVDDTAKSSASLDVTGANLSTYALISNLFVTQQVLMHNPVTGNGLGSHKLSHQKYIGDLTGNETFDELQDLNAEDANSLLLRVLSDLGLVGAFFVFRFIGKFYLKQDDWYILSRAVLIYFFYKLFREGHYFSPEMYFFVFMYYFHYQQKMKNNLDLIIKA</sequence>
<feature type="transmembrane region" description="Helical" evidence="1">
    <location>
        <begin position="112"/>
        <end position="133"/>
    </location>
</feature>
<dbReference type="Proteomes" id="UP001597557">
    <property type="component" value="Unassembled WGS sequence"/>
</dbReference>
<gene>
    <name evidence="2" type="ORF">ACFS5N_15335</name>
</gene>
<keyword evidence="1" id="KW-1133">Transmembrane helix</keyword>
<evidence type="ECO:0008006" key="4">
    <source>
        <dbReference type="Google" id="ProtNLM"/>
    </source>
</evidence>
<feature type="transmembrane region" description="Helical" evidence="1">
    <location>
        <begin position="169"/>
        <end position="195"/>
    </location>
</feature>
<protein>
    <recommendedName>
        <fullName evidence="4">O-antigen ligase-like membrane protein</fullName>
    </recommendedName>
</protein>
<proteinExistence type="predicted"/>
<reference evidence="3" key="1">
    <citation type="journal article" date="2019" name="Int. J. Syst. Evol. Microbiol.">
        <title>The Global Catalogue of Microorganisms (GCM) 10K type strain sequencing project: providing services to taxonomists for standard genome sequencing and annotation.</title>
        <authorList>
            <consortium name="The Broad Institute Genomics Platform"/>
            <consortium name="The Broad Institute Genome Sequencing Center for Infectious Disease"/>
            <person name="Wu L."/>
            <person name="Ma J."/>
        </authorList>
    </citation>
    <scope>NUCLEOTIDE SEQUENCE [LARGE SCALE GENOMIC DNA]</scope>
    <source>
        <strain evidence="3">KCTC 22437</strain>
    </source>
</reference>
<dbReference type="EMBL" id="JBHUPD010000003">
    <property type="protein sequence ID" value="MFD2873853.1"/>
    <property type="molecule type" value="Genomic_DNA"/>
</dbReference>
<evidence type="ECO:0000313" key="3">
    <source>
        <dbReference type="Proteomes" id="UP001597557"/>
    </source>
</evidence>